<keyword evidence="3" id="KW-0812">Transmembrane</keyword>
<dbReference type="PANTHER" id="PTHR31113">
    <property type="entry name" value="UPF0496 PROTEIN 3-RELATED"/>
    <property type="match status" value="1"/>
</dbReference>
<dbReference type="GO" id="GO:0016020">
    <property type="term" value="C:membrane"/>
    <property type="evidence" value="ECO:0007669"/>
    <property type="project" value="UniProtKB-SubCell"/>
</dbReference>
<evidence type="ECO:0000256" key="1">
    <source>
        <dbReference type="ARBA" id="ARBA00004370"/>
    </source>
</evidence>
<evidence type="ECO:0000256" key="2">
    <source>
        <dbReference type="ARBA" id="ARBA00009074"/>
    </source>
</evidence>
<gene>
    <name evidence="6" type="ORF">WN944_022756</name>
</gene>
<dbReference type="EMBL" id="JBCGBO010000001">
    <property type="protein sequence ID" value="KAK9229790.1"/>
    <property type="molecule type" value="Genomic_DNA"/>
</dbReference>
<evidence type="ECO:0000256" key="5">
    <source>
        <dbReference type="ARBA" id="ARBA00023136"/>
    </source>
</evidence>
<accession>A0AAP0N3U5</accession>
<keyword evidence="4" id="KW-1133">Transmembrane helix</keyword>
<sequence length="121" mass="13844">MKKRISARIRKCLAHAASSVDISNQLTDVDVREEYAHAFQIESYNEFWTRVLTLSNKDSAKSVQVESTKTARISSYRLFAEQLLDLDQSTVIRILDLVKTPSLIYDYFTETANASLLFGLY</sequence>
<comment type="caution">
    <text evidence="6">The sequence shown here is derived from an EMBL/GenBank/DDBJ whole genome shotgun (WGS) entry which is preliminary data.</text>
</comment>
<dbReference type="Proteomes" id="UP001428341">
    <property type="component" value="Unassembled WGS sequence"/>
</dbReference>
<evidence type="ECO:0000256" key="4">
    <source>
        <dbReference type="ARBA" id="ARBA00022989"/>
    </source>
</evidence>
<dbReference type="PANTHER" id="PTHR31113:SF6">
    <property type="entry name" value="UPF0496 PROTEIN 3"/>
    <property type="match status" value="1"/>
</dbReference>
<evidence type="ECO:0000313" key="6">
    <source>
        <dbReference type="EMBL" id="KAK9229790.1"/>
    </source>
</evidence>
<dbReference type="InterPro" id="IPR007749">
    <property type="entry name" value="DUF677"/>
</dbReference>
<evidence type="ECO:0000313" key="7">
    <source>
        <dbReference type="Proteomes" id="UP001428341"/>
    </source>
</evidence>
<organism evidence="6 7">
    <name type="scientific">Citrus x changshan-huyou</name>
    <dbReference type="NCBI Taxonomy" id="2935761"/>
    <lineage>
        <taxon>Eukaryota</taxon>
        <taxon>Viridiplantae</taxon>
        <taxon>Streptophyta</taxon>
        <taxon>Embryophyta</taxon>
        <taxon>Tracheophyta</taxon>
        <taxon>Spermatophyta</taxon>
        <taxon>Magnoliopsida</taxon>
        <taxon>eudicotyledons</taxon>
        <taxon>Gunneridae</taxon>
        <taxon>Pentapetalae</taxon>
        <taxon>rosids</taxon>
        <taxon>malvids</taxon>
        <taxon>Sapindales</taxon>
        <taxon>Rutaceae</taxon>
        <taxon>Aurantioideae</taxon>
        <taxon>Citrus</taxon>
    </lineage>
</organism>
<evidence type="ECO:0000256" key="3">
    <source>
        <dbReference type="ARBA" id="ARBA00022692"/>
    </source>
</evidence>
<comment type="subcellular location">
    <subcellularLocation>
        <location evidence="1">Membrane</location>
    </subcellularLocation>
</comment>
<keyword evidence="7" id="KW-1185">Reference proteome</keyword>
<proteinExistence type="inferred from homology"/>
<comment type="similarity">
    <text evidence="2">Belongs to the UPF0496 family.</text>
</comment>
<name>A0AAP0N3U5_9ROSI</name>
<keyword evidence="5" id="KW-0472">Membrane</keyword>
<protein>
    <submittedName>
        <fullName evidence="6">Uncharacterized protein</fullName>
    </submittedName>
</protein>
<dbReference type="AlphaFoldDB" id="A0AAP0N3U5"/>
<reference evidence="6 7" key="1">
    <citation type="submission" date="2024-05" db="EMBL/GenBank/DDBJ databases">
        <title>Haplotype-resolved chromosome-level genome assembly of Huyou (Citrus changshanensis).</title>
        <authorList>
            <person name="Miao C."/>
            <person name="Chen W."/>
            <person name="Wu Y."/>
            <person name="Wang L."/>
            <person name="Zhao S."/>
            <person name="Grierson D."/>
            <person name="Xu C."/>
            <person name="Chen K."/>
        </authorList>
    </citation>
    <scope>NUCLEOTIDE SEQUENCE [LARGE SCALE GENOMIC DNA]</scope>
    <source>
        <strain evidence="6">01-14</strain>
        <tissue evidence="6">Leaf</tissue>
    </source>
</reference>